<feature type="region of interest" description="Disordered" evidence="2">
    <location>
        <begin position="73"/>
        <end position="97"/>
    </location>
</feature>
<dbReference type="SUPFAM" id="SSF55961">
    <property type="entry name" value="Bet v1-like"/>
    <property type="match status" value="1"/>
</dbReference>
<feature type="coiled-coil region" evidence="1">
    <location>
        <begin position="268"/>
        <end position="298"/>
    </location>
</feature>
<evidence type="ECO:0000256" key="1">
    <source>
        <dbReference type="SAM" id="Coils"/>
    </source>
</evidence>
<feature type="compositionally biased region" description="Low complexity" evidence="2">
    <location>
        <begin position="146"/>
        <end position="160"/>
    </location>
</feature>
<dbReference type="InterPro" id="IPR023393">
    <property type="entry name" value="START-like_dom_sf"/>
</dbReference>
<evidence type="ECO:0000256" key="2">
    <source>
        <dbReference type="SAM" id="MobiDB-lite"/>
    </source>
</evidence>
<organism evidence="3 4">
    <name type="scientific">Streptomyces synnematoformans</name>
    <dbReference type="NCBI Taxonomy" id="415721"/>
    <lineage>
        <taxon>Bacteria</taxon>
        <taxon>Bacillati</taxon>
        <taxon>Actinomycetota</taxon>
        <taxon>Actinomycetes</taxon>
        <taxon>Kitasatosporales</taxon>
        <taxon>Streptomycetaceae</taxon>
        <taxon>Streptomyces</taxon>
    </lineage>
</organism>
<evidence type="ECO:0000313" key="3">
    <source>
        <dbReference type="EMBL" id="GAA2122227.1"/>
    </source>
</evidence>
<accession>A0ABN2Y6K8</accession>
<dbReference type="PANTHER" id="PTHR38588">
    <property type="entry name" value="BLL0334 PROTEIN"/>
    <property type="match status" value="1"/>
</dbReference>
<dbReference type="PANTHER" id="PTHR38588:SF1">
    <property type="entry name" value="BLL0334 PROTEIN"/>
    <property type="match status" value="1"/>
</dbReference>
<dbReference type="Proteomes" id="UP001500443">
    <property type="component" value="Unassembled WGS sequence"/>
</dbReference>
<comment type="caution">
    <text evidence="3">The sequence shown here is derived from an EMBL/GenBank/DDBJ whole genome shotgun (WGS) entry which is preliminary data.</text>
</comment>
<keyword evidence="1" id="KW-0175">Coiled coil</keyword>
<feature type="compositionally biased region" description="Low complexity" evidence="2">
    <location>
        <begin position="177"/>
        <end position="201"/>
    </location>
</feature>
<evidence type="ECO:0000313" key="4">
    <source>
        <dbReference type="Proteomes" id="UP001500443"/>
    </source>
</evidence>
<dbReference type="Gene3D" id="3.30.530.20">
    <property type="match status" value="1"/>
</dbReference>
<feature type="region of interest" description="Disordered" evidence="2">
    <location>
        <begin position="308"/>
        <end position="332"/>
    </location>
</feature>
<proteinExistence type="predicted"/>
<dbReference type="EMBL" id="BAAAPF010000065">
    <property type="protein sequence ID" value="GAA2122227.1"/>
    <property type="molecule type" value="Genomic_DNA"/>
</dbReference>
<feature type="compositionally biased region" description="Low complexity" evidence="2">
    <location>
        <begin position="208"/>
        <end position="217"/>
    </location>
</feature>
<dbReference type="InterPro" id="IPR010419">
    <property type="entry name" value="CO_DH_gsu"/>
</dbReference>
<name>A0ABN2Y6K8_9ACTN</name>
<feature type="region of interest" description="Disordered" evidence="2">
    <location>
        <begin position="146"/>
        <end position="262"/>
    </location>
</feature>
<keyword evidence="4" id="KW-1185">Reference proteome</keyword>
<gene>
    <name evidence="3" type="ORF">GCM10009802_26060</name>
</gene>
<sequence length="365" mass="36696">MYVPKPAETVRRVLSDAARLARNVPGVTLDAGAEGAAVEPGTLRGRLRLRVAGSSITYRGTLRLTPRGDSVAVEAEGEESRGSGSVTASLTLTPRDAAEPGTTALVCAGTVASTGRLAAVEPAQAGAAGARLLERFAESLAADLEAEPPAEAAGRPAKGPVEIGEPSGPGGTAAQNGARGRGTPDAADAADTEGPAAGAAAADEDAVAGDAVAGDAVAEPHGPDVGLGDDNERAIPGIPAPEQSGETPAGTGKVFDAEVPPPSLDPLADEVLDDLADAEEEAEAEAAADEQVDDLLEEPEAAHARRTMIGRSAEEVDHAPPRGRYAPTPAADAPVPTAGLRWMLPAAARAVGTPVIVGRVLRRRR</sequence>
<reference evidence="4" key="1">
    <citation type="journal article" date="2019" name="Int. J. Syst. Evol. Microbiol.">
        <title>The Global Catalogue of Microorganisms (GCM) 10K type strain sequencing project: providing services to taxonomists for standard genome sequencing and annotation.</title>
        <authorList>
            <consortium name="The Broad Institute Genomics Platform"/>
            <consortium name="The Broad Institute Genome Sequencing Center for Infectious Disease"/>
            <person name="Wu L."/>
            <person name="Ma J."/>
        </authorList>
    </citation>
    <scope>NUCLEOTIDE SEQUENCE [LARGE SCALE GENOMIC DNA]</scope>
    <source>
        <strain evidence="4">JCM 15481</strain>
    </source>
</reference>
<protein>
    <submittedName>
        <fullName evidence="3">SRPBCC domain-containing protein</fullName>
    </submittedName>
</protein>